<evidence type="ECO:0000313" key="12">
    <source>
        <dbReference type="Proteomes" id="UP000095283"/>
    </source>
</evidence>
<comment type="pathway">
    <text evidence="2">Lipid metabolism; fatty acid biosynthesis.</text>
</comment>
<keyword evidence="7 11" id="KW-1133">Transmembrane helix</keyword>
<name>A0A1I7W8R3_HETBA</name>
<accession>A0A1I7W8R3</accession>
<evidence type="ECO:0000256" key="6">
    <source>
        <dbReference type="ARBA" id="ARBA00022832"/>
    </source>
</evidence>
<dbReference type="PANTHER" id="PTHR11157:SF17">
    <property type="entry name" value="ELONGATION OF VERY LONG CHAIN FATTY ACIDS PROTEIN 6"/>
    <property type="match status" value="1"/>
</dbReference>
<evidence type="ECO:0000256" key="9">
    <source>
        <dbReference type="ARBA" id="ARBA00023136"/>
    </source>
</evidence>
<dbReference type="InterPro" id="IPR002076">
    <property type="entry name" value="ELO_fam"/>
</dbReference>
<dbReference type="WBParaSite" id="Hba_01013">
    <property type="protein sequence ID" value="Hba_01013"/>
    <property type="gene ID" value="Hba_01013"/>
</dbReference>
<feature type="transmembrane region" description="Helical" evidence="11">
    <location>
        <begin position="170"/>
        <end position="194"/>
    </location>
</feature>
<evidence type="ECO:0000256" key="10">
    <source>
        <dbReference type="ARBA" id="ARBA00023160"/>
    </source>
</evidence>
<dbReference type="GO" id="GO:0034625">
    <property type="term" value="P:fatty acid elongation, monounsaturated fatty acid"/>
    <property type="evidence" value="ECO:0007669"/>
    <property type="project" value="TreeGrafter"/>
</dbReference>
<evidence type="ECO:0000256" key="4">
    <source>
        <dbReference type="ARBA" id="ARBA00022679"/>
    </source>
</evidence>
<dbReference type="Pfam" id="PF01151">
    <property type="entry name" value="ELO"/>
    <property type="match status" value="1"/>
</dbReference>
<protein>
    <recommendedName>
        <fullName evidence="11">Elongation of very long chain fatty acids protein</fullName>
        <ecNumber evidence="11">2.3.1.199</ecNumber>
    </recommendedName>
    <alternativeName>
        <fullName evidence="11">Very-long-chain 3-oxoacyl-CoA synthase</fullName>
    </alternativeName>
</protein>
<comment type="similarity">
    <text evidence="11">Belongs to the ELO family.</text>
</comment>
<evidence type="ECO:0000256" key="11">
    <source>
        <dbReference type="RuleBase" id="RU361115"/>
    </source>
</evidence>
<keyword evidence="8 11" id="KW-0443">Lipid metabolism</keyword>
<dbReference type="GO" id="GO:0042761">
    <property type="term" value="P:very long-chain fatty acid biosynthetic process"/>
    <property type="evidence" value="ECO:0007669"/>
    <property type="project" value="TreeGrafter"/>
</dbReference>
<keyword evidence="9 11" id="KW-0472">Membrane</keyword>
<comment type="caution">
    <text evidence="11">Lacks conserved residue(s) required for the propagation of feature annotation.</text>
</comment>
<evidence type="ECO:0000313" key="13">
    <source>
        <dbReference type="WBParaSite" id="Hba_01013"/>
    </source>
</evidence>
<keyword evidence="6 11" id="KW-0276">Fatty acid metabolism</keyword>
<keyword evidence="12" id="KW-1185">Reference proteome</keyword>
<sequence>MGSPVNIPRVTYQYSTVSRKMLYLYIIKIIQLCMRNRSALELRFQLTIWNASMALMLRSWEELLYTLSNLSFYHSICWPFDDTSVIAHWSFFFVLSKIVEFGAEQMAAGRWFIAMNFFAHSCMYTYYTLMTLKYRLPRVYPNFLVINIHIYLFFHIFCVVFFATIDIFKLISVLVTSIQILQMFGGVCISSAVLSIKAFSNFLLEYARYCNLIFVQSISIDNDIIGEPDIECLDEEIRIWVKTRKIFAAMKMQ</sequence>
<evidence type="ECO:0000256" key="5">
    <source>
        <dbReference type="ARBA" id="ARBA00022692"/>
    </source>
</evidence>
<reference evidence="13" key="1">
    <citation type="submission" date="2016-11" db="UniProtKB">
        <authorList>
            <consortium name="WormBaseParasite"/>
        </authorList>
    </citation>
    <scope>IDENTIFICATION</scope>
</reference>
<evidence type="ECO:0000256" key="7">
    <source>
        <dbReference type="ARBA" id="ARBA00022989"/>
    </source>
</evidence>
<dbReference type="GO" id="GO:0005789">
    <property type="term" value="C:endoplasmic reticulum membrane"/>
    <property type="evidence" value="ECO:0007669"/>
    <property type="project" value="TreeGrafter"/>
</dbReference>
<dbReference type="GO" id="GO:0030148">
    <property type="term" value="P:sphingolipid biosynthetic process"/>
    <property type="evidence" value="ECO:0007669"/>
    <property type="project" value="TreeGrafter"/>
</dbReference>
<proteinExistence type="inferred from homology"/>
<dbReference type="UniPathway" id="UPA00094"/>
<evidence type="ECO:0000256" key="3">
    <source>
        <dbReference type="ARBA" id="ARBA00022516"/>
    </source>
</evidence>
<comment type="subcellular location">
    <subcellularLocation>
        <location evidence="1">Membrane</location>
        <topology evidence="1">Multi-pass membrane protein</topology>
    </subcellularLocation>
</comment>
<comment type="catalytic activity">
    <reaction evidence="11">
        <text>a very-long-chain acyl-CoA + malonyl-CoA + H(+) = a very-long-chain 3-oxoacyl-CoA + CO2 + CoA</text>
        <dbReference type="Rhea" id="RHEA:32727"/>
        <dbReference type="ChEBI" id="CHEBI:15378"/>
        <dbReference type="ChEBI" id="CHEBI:16526"/>
        <dbReference type="ChEBI" id="CHEBI:57287"/>
        <dbReference type="ChEBI" id="CHEBI:57384"/>
        <dbReference type="ChEBI" id="CHEBI:90725"/>
        <dbReference type="ChEBI" id="CHEBI:90736"/>
        <dbReference type="EC" id="2.3.1.199"/>
    </reaction>
</comment>
<dbReference type="GO" id="GO:0009922">
    <property type="term" value="F:fatty acid elongase activity"/>
    <property type="evidence" value="ECO:0007669"/>
    <property type="project" value="UniProtKB-EC"/>
</dbReference>
<dbReference type="GO" id="GO:0034626">
    <property type="term" value="P:fatty acid elongation, polyunsaturated fatty acid"/>
    <property type="evidence" value="ECO:0007669"/>
    <property type="project" value="TreeGrafter"/>
</dbReference>
<keyword evidence="4 11" id="KW-0808">Transferase</keyword>
<keyword evidence="5 11" id="KW-0812">Transmembrane</keyword>
<keyword evidence="3 11" id="KW-0444">Lipid biosynthesis</keyword>
<dbReference type="EC" id="2.3.1.199" evidence="11"/>
<organism evidence="12 13">
    <name type="scientific">Heterorhabditis bacteriophora</name>
    <name type="common">Entomopathogenic nematode worm</name>
    <dbReference type="NCBI Taxonomy" id="37862"/>
    <lineage>
        <taxon>Eukaryota</taxon>
        <taxon>Metazoa</taxon>
        <taxon>Ecdysozoa</taxon>
        <taxon>Nematoda</taxon>
        <taxon>Chromadorea</taxon>
        <taxon>Rhabditida</taxon>
        <taxon>Rhabditina</taxon>
        <taxon>Rhabditomorpha</taxon>
        <taxon>Strongyloidea</taxon>
        <taxon>Heterorhabditidae</taxon>
        <taxon>Heterorhabditis</taxon>
    </lineage>
</organism>
<keyword evidence="10 11" id="KW-0275">Fatty acid biosynthesis</keyword>
<dbReference type="GO" id="GO:0019367">
    <property type="term" value="P:fatty acid elongation, saturated fatty acid"/>
    <property type="evidence" value="ECO:0007669"/>
    <property type="project" value="TreeGrafter"/>
</dbReference>
<feature type="transmembrane region" description="Helical" evidence="11">
    <location>
        <begin position="139"/>
        <end position="163"/>
    </location>
</feature>
<dbReference type="Proteomes" id="UP000095283">
    <property type="component" value="Unplaced"/>
</dbReference>
<dbReference type="PANTHER" id="PTHR11157">
    <property type="entry name" value="FATTY ACID ACYL TRANSFERASE-RELATED"/>
    <property type="match status" value="1"/>
</dbReference>
<feature type="transmembrane region" description="Helical" evidence="11">
    <location>
        <begin position="107"/>
        <end position="127"/>
    </location>
</feature>
<dbReference type="AlphaFoldDB" id="A0A1I7W8R3"/>
<evidence type="ECO:0000256" key="8">
    <source>
        <dbReference type="ARBA" id="ARBA00023098"/>
    </source>
</evidence>
<evidence type="ECO:0000256" key="1">
    <source>
        <dbReference type="ARBA" id="ARBA00004141"/>
    </source>
</evidence>
<evidence type="ECO:0000256" key="2">
    <source>
        <dbReference type="ARBA" id="ARBA00005194"/>
    </source>
</evidence>